<accession>A0ABX0XCW7</accession>
<dbReference type="InterPro" id="IPR051257">
    <property type="entry name" value="Diverse_CBS-Domain"/>
</dbReference>
<evidence type="ECO:0000313" key="5">
    <source>
        <dbReference type="Proteomes" id="UP000770785"/>
    </source>
</evidence>
<feature type="domain" description="CBS" evidence="3">
    <location>
        <begin position="74"/>
        <end position="130"/>
    </location>
</feature>
<sequence>MKLLTKVSALMSRNLITVTVHTPLAEAGELLVKHGIHHLPVVNATGGLEGIIGKSDFLKVFTLDRDTASVKDIMSTHLAKLEPDDTIRTAANLFALNKFHALPVIDGGRLVGIITTLDVIRFVDGEQTQLGDYAK</sequence>
<dbReference type="Pfam" id="PF00571">
    <property type="entry name" value="CBS"/>
    <property type="match status" value="2"/>
</dbReference>
<reference evidence="4 5" key="1">
    <citation type="submission" date="2020-03" db="EMBL/GenBank/DDBJ databases">
        <title>Genomic Encyclopedia of Type Strains, Phase IV (KMG-IV): sequencing the most valuable type-strain genomes for metagenomic binning, comparative biology and taxonomic classification.</title>
        <authorList>
            <person name="Goeker M."/>
        </authorList>
    </citation>
    <scope>NUCLEOTIDE SEQUENCE [LARGE SCALE GENOMIC DNA]</scope>
    <source>
        <strain evidence="4 5">DSM 105096</strain>
    </source>
</reference>
<dbReference type="InterPro" id="IPR046342">
    <property type="entry name" value="CBS_dom_sf"/>
</dbReference>
<dbReference type="PANTHER" id="PTHR43080:SF29">
    <property type="entry name" value="OS02G0818000 PROTEIN"/>
    <property type="match status" value="1"/>
</dbReference>
<dbReference type="PROSITE" id="PS51371">
    <property type="entry name" value="CBS"/>
    <property type="match status" value="2"/>
</dbReference>
<dbReference type="RefSeq" id="WP_168037528.1">
    <property type="nucleotide sequence ID" value="NZ_JAATJH010000003.1"/>
</dbReference>
<dbReference type="InterPro" id="IPR000644">
    <property type="entry name" value="CBS_dom"/>
</dbReference>
<keyword evidence="1 2" id="KW-0129">CBS domain</keyword>
<dbReference type="Gene3D" id="3.10.580.10">
    <property type="entry name" value="CBS-domain"/>
    <property type="match status" value="2"/>
</dbReference>
<dbReference type="SUPFAM" id="SSF54631">
    <property type="entry name" value="CBS-domain pair"/>
    <property type="match status" value="1"/>
</dbReference>
<name>A0ABX0XCW7_9BACT</name>
<evidence type="ECO:0000256" key="2">
    <source>
        <dbReference type="PROSITE-ProRule" id="PRU00703"/>
    </source>
</evidence>
<dbReference type="SMART" id="SM00116">
    <property type="entry name" value="CBS"/>
    <property type="match status" value="2"/>
</dbReference>
<gene>
    <name evidence="4" type="ORF">GGR27_002274</name>
</gene>
<organism evidence="4 5">
    <name type="scientific">Neolewinella antarctica</name>
    <dbReference type="NCBI Taxonomy" id="442734"/>
    <lineage>
        <taxon>Bacteria</taxon>
        <taxon>Pseudomonadati</taxon>
        <taxon>Bacteroidota</taxon>
        <taxon>Saprospiria</taxon>
        <taxon>Saprospirales</taxon>
        <taxon>Lewinellaceae</taxon>
        <taxon>Neolewinella</taxon>
    </lineage>
</organism>
<evidence type="ECO:0000259" key="3">
    <source>
        <dbReference type="PROSITE" id="PS51371"/>
    </source>
</evidence>
<feature type="domain" description="CBS" evidence="3">
    <location>
        <begin position="11"/>
        <end position="67"/>
    </location>
</feature>
<dbReference type="Proteomes" id="UP000770785">
    <property type="component" value="Unassembled WGS sequence"/>
</dbReference>
<protein>
    <submittedName>
        <fullName evidence="4">CBS domain-containing protein</fullName>
    </submittedName>
</protein>
<dbReference type="PANTHER" id="PTHR43080">
    <property type="entry name" value="CBS DOMAIN-CONTAINING PROTEIN CBSX3, MITOCHONDRIAL"/>
    <property type="match status" value="1"/>
</dbReference>
<evidence type="ECO:0000256" key="1">
    <source>
        <dbReference type="ARBA" id="ARBA00023122"/>
    </source>
</evidence>
<comment type="caution">
    <text evidence="4">The sequence shown here is derived from an EMBL/GenBank/DDBJ whole genome shotgun (WGS) entry which is preliminary data.</text>
</comment>
<keyword evidence="5" id="KW-1185">Reference proteome</keyword>
<evidence type="ECO:0000313" key="4">
    <source>
        <dbReference type="EMBL" id="NJC26764.1"/>
    </source>
</evidence>
<proteinExistence type="predicted"/>
<dbReference type="EMBL" id="JAATJH010000003">
    <property type="protein sequence ID" value="NJC26764.1"/>
    <property type="molecule type" value="Genomic_DNA"/>
</dbReference>